<feature type="compositionally biased region" description="Polar residues" evidence="1">
    <location>
        <begin position="154"/>
        <end position="163"/>
    </location>
</feature>
<feature type="compositionally biased region" description="Acidic residues" evidence="1">
    <location>
        <begin position="234"/>
        <end position="245"/>
    </location>
</feature>
<feature type="compositionally biased region" description="Polar residues" evidence="1">
    <location>
        <begin position="1053"/>
        <end position="1062"/>
    </location>
</feature>
<protein>
    <submittedName>
        <fullName evidence="2">Uncharacterized protein</fullName>
    </submittedName>
</protein>
<organism evidence="2 3">
    <name type="scientific">Pseudozyma antarctica</name>
    <name type="common">Yeast</name>
    <name type="synonym">Candida antarctica</name>
    <dbReference type="NCBI Taxonomy" id="84753"/>
    <lineage>
        <taxon>Eukaryota</taxon>
        <taxon>Fungi</taxon>
        <taxon>Dikarya</taxon>
        <taxon>Basidiomycota</taxon>
        <taxon>Ustilaginomycotina</taxon>
        <taxon>Ustilaginomycetes</taxon>
        <taxon>Ustilaginales</taxon>
        <taxon>Ustilaginaceae</taxon>
        <taxon>Moesziomyces</taxon>
    </lineage>
</organism>
<feature type="compositionally biased region" description="Polar residues" evidence="1">
    <location>
        <begin position="338"/>
        <end position="347"/>
    </location>
</feature>
<proteinExistence type="predicted"/>
<feature type="compositionally biased region" description="Basic and acidic residues" evidence="1">
    <location>
        <begin position="127"/>
        <end position="137"/>
    </location>
</feature>
<name>A0A5C3FGC5_PSEA2</name>
<feature type="compositionally biased region" description="Polar residues" evidence="1">
    <location>
        <begin position="1"/>
        <end position="17"/>
    </location>
</feature>
<dbReference type="EMBL" id="OOIQ01000002">
    <property type="protein sequence ID" value="SPO43443.1"/>
    <property type="molecule type" value="Genomic_DNA"/>
</dbReference>
<feature type="region of interest" description="Disordered" evidence="1">
    <location>
        <begin position="798"/>
        <end position="936"/>
    </location>
</feature>
<reference evidence="2" key="1">
    <citation type="submission" date="2018-03" db="EMBL/GenBank/DDBJ databases">
        <authorList>
            <person name="Guldener U."/>
        </authorList>
    </citation>
    <scope>NUCLEOTIDE SEQUENCE [LARGE SCALE GENOMIC DNA]</scope>
    <source>
        <strain evidence="2">ATCC34888</strain>
    </source>
</reference>
<feature type="compositionally biased region" description="Basic and acidic residues" evidence="1">
    <location>
        <begin position="246"/>
        <end position="255"/>
    </location>
</feature>
<dbReference type="OrthoDB" id="2553318at2759"/>
<feature type="region of interest" description="Disordered" evidence="1">
    <location>
        <begin position="757"/>
        <end position="785"/>
    </location>
</feature>
<feature type="compositionally biased region" description="Low complexity" evidence="1">
    <location>
        <begin position="859"/>
        <end position="872"/>
    </location>
</feature>
<feature type="compositionally biased region" description="Basic and acidic residues" evidence="1">
    <location>
        <begin position="59"/>
        <end position="103"/>
    </location>
</feature>
<feature type="compositionally biased region" description="Polar residues" evidence="1">
    <location>
        <begin position="317"/>
        <end position="329"/>
    </location>
</feature>
<sequence>MTNDSDAMSSARLNGSNAPVLDDTDDRTRSASRQSSTSPHAPRASSSLSARADSVNSPGERRPHRSDMHLRDVTQIRSESRMAFDRGDNDGPAGHDDEADQRHPFPRTTPHKYSPRKSTSLSVASSRFDDAEAHGLEQARSGSRTHTRRDGAASPSTPFSARSSRYADIGDTSSGSVRRLARTSGRASARRSLDDRASPSLASSSRSPMPAEFRLPDKEIRRAYRAAHQRQTSEPDDSAGSEEREELVSDAKSSRESQGGSVPHSPLSTRRDSLNEIREEGAAPRTHAYTSPRRRRYASDAAAEEASPADYEGRLGTQRSRISVDSGSAQRYLHRASQHSTPSSSARRTPHPSDMGSPSEEARARKLSSTSSNRSQKSSSSASELHRAASRVGMRRQHGPDLFSDDAPSPATAAGGARAYSPSIKTEASSSLTTSSDRSRALYSHHKRADDAAMDTLRHQIGNLAVGRGGPVFAKRPPASASMRAHAQLAPARSSLDLRSPPLGSVRAQSVLGLHRSPVDALRSPYLPQHPSTDPQPSRYDRSWPSADPAHSSDTAQRLHDLVALRAATSQRLGVPQRSATAMGTAHENHFAGDRHAPQVEEPAPIRNLAVRLAQYEALYNKAPVDAEAGIAAGPHTTRTVELLGAIVRGTSTMWAELSALHPIATEQHLLGQPGDGATEAFGQLDEGLAFVNKLVLEQARAIQDLLFLLDRTEKGRQAQFNQALVEIGHSPRPFSRIGAGVAEAGSDAHLLRRAKSSMRPGSSLHTDSPSLQAKSSRGTGSAERGNMLTASQIRSMTSLGHSTNHARSTSELSPSSAAAQRRVERLQLPKEGSQDSPLASRRSTIGRPFPASEAPQMAPGASAGATGTTRAPLAFTPRRPRLSNPSISNATASGQPASAASTASASSVEASSPEALGNGVRLPSQTESDGSTIGELGLNGVTDEFGRIASGDALSPSQETVRLGSELRTDRVHGTRGSRIVDALASQLDTLRPGDGVPQRRHTMMHTESADPSTSLSKPQPPPRPPRHIKRPSEEQLGSPARRSVLEDMGTPRQTPRYQTQDAHDTSVVGSIGSIGRFASRRLSRALGSADA</sequence>
<gene>
    <name evidence="2" type="ORF">PSANT_01128</name>
</gene>
<feature type="compositionally biased region" description="Low complexity" evidence="1">
    <location>
        <begin position="198"/>
        <end position="208"/>
    </location>
</feature>
<feature type="compositionally biased region" description="Polar residues" evidence="1">
    <location>
        <begin position="835"/>
        <end position="844"/>
    </location>
</feature>
<evidence type="ECO:0000256" key="1">
    <source>
        <dbReference type="SAM" id="MobiDB-lite"/>
    </source>
</evidence>
<feature type="region of interest" description="Disordered" evidence="1">
    <location>
        <begin position="475"/>
        <end position="502"/>
    </location>
</feature>
<accession>A0A5C3FGC5</accession>
<feature type="compositionally biased region" description="Polar residues" evidence="1">
    <location>
        <begin position="116"/>
        <end position="125"/>
    </location>
</feature>
<feature type="compositionally biased region" description="Low complexity" evidence="1">
    <location>
        <begin position="891"/>
        <end position="916"/>
    </location>
</feature>
<feature type="region of interest" description="Disordered" evidence="1">
    <location>
        <begin position="522"/>
        <end position="555"/>
    </location>
</feature>
<feature type="compositionally biased region" description="Low complexity" evidence="1">
    <location>
        <begin position="299"/>
        <end position="310"/>
    </location>
</feature>
<feature type="compositionally biased region" description="Polar residues" evidence="1">
    <location>
        <begin position="760"/>
        <end position="780"/>
    </location>
</feature>
<feature type="compositionally biased region" description="Low complexity" evidence="1">
    <location>
        <begin position="368"/>
        <end position="383"/>
    </location>
</feature>
<feature type="region of interest" description="Disordered" evidence="1">
    <location>
        <begin position="1006"/>
        <end position="1067"/>
    </location>
</feature>
<feature type="region of interest" description="Disordered" evidence="1">
    <location>
        <begin position="1"/>
        <end position="447"/>
    </location>
</feature>
<comment type="caution">
    <text evidence="2">The sequence shown here is derived from an EMBL/GenBank/DDBJ whole genome shotgun (WGS) entry which is preliminary data.</text>
</comment>
<dbReference type="AlphaFoldDB" id="A0A5C3FGC5"/>
<feature type="compositionally biased region" description="Low complexity" evidence="1">
    <location>
        <begin position="31"/>
        <end position="57"/>
    </location>
</feature>
<feature type="compositionally biased region" description="Polar residues" evidence="1">
    <location>
        <begin position="798"/>
        <end position="819"/>
    </location>
</feature>
<feature type="compositionally biased region" description="Basic and acidic residues" evidence="1">
    <location>
        <begin position="269"/>
        <end position="282"/>
    </location>
</feature>
<evidence type="ECO:0000313" key="2">
    <source>
        <dbReference type="EMBL" id="SPO43443.1"/>
    </source>
</evidence>
<evidence type="ECO:0000313" key="3">
    <source>
        <dbReference type="Proteomes" id="UP000325008"/>
    </source>
</evidence>
<keyword evidence="3" id="KW-1185">Reference proteome</keyword>
<dbReference type="Proteomes" id="UP000325008">
    <property type="component" value="Unassembled WGS sequence"/>
</dbReference>